<name>A0ABN0R997_MYCUL</name>
<gene>
    <name evidence="3" type="primary">gabP</name>
    <name evidence="3" type="ORF">I551_9001</name>
</gene>
<sequence length="115" mass="12531">MIMAWIAPTTVFIFLLNSSGAVLLFVYLLIAFSQIVLRGRTPPEKLRVRMWFSPGCRFSRWSASSLCWSAWLSTTPRTASSGSACCPGLPCSGSTDNQADQPQQPDAARGQTSDV</sequence>
<evidence type="ECO:0000256" key="1">
    <source>
        <dbReference type="SAM" id="MobiDB-lite"/>
    </source>
</evidence>
<keyword evidence="2" id="KW-1133">Transmembrane helix</keyword>
<proteinExistence type="predicted"/>
<dbReference type="Proteomes" id="UP000020681">
    <property type="component" value="Unassembled WGS sequence"/>
</dbReference>
<accession>A0ABN0R997</accession>
<dbReference type="EMBL" id="JAOL01000047">
    <property type="protein sequence ID" value="EUA93725.1"/>
    <property type="molecule type" value="Genomic_DNA"/>
</dbReference>
<keyword evidence="2" id="KW-0472">Membrane</keyword>
<evidence type="ECO:0000256" key="2">
    <source>
        <dbReference type="SAM" id="Phobius"/>
    </source>
</evidence>
<feature type="transmembrane region" description="Helical" evidence="2">
    <location>
        <begin position="12"/>
        <end position="37"/>
    </location>
</feature>
<evidence type="ECO:0000313" key="3">
    <source>
        <dbReference type="EMBL" id="EUA93725.1"/>
    </source>
</evidence>
<protein>
    <submittedName>
        <fullName evidence="3">GabA permease (Gamma-aminobutyrate permease) GabP domain protein</fullName>
    </submittedName>
</protein>
<feature type="region of interest" description="Disordered" evidence="1">
    <location>
        <begin position="93"/>
        <end position="115"/>
    </location>
</feature>
<keyword evidence="4" id="KW-1185">Reference proteome</keyword>
<comment type="caution">
    <text evidence="3">The sequence shown here is derived from an EMBL/GenBank/DDBJ whole genome shotgun (WGS) entry which is preliminary data.</text>
</comment>
<feature type="compositionally biased region" description="Low complexity" evidence="1">
    <location>
        <begin position="98"/>
        <end position="108"/>
    </location>
</feature>
<reference evidence="3 4" key="1">
    <citation type="submission" date="2014-01" db="EMBL/GenBank/DDBJ databases">
        <authorList>
            <person name="Dobos K."/>
            <person name="Lenaerts A."/>
            <person name="Ordway D."/>
            <person name="DeGroote M.A."/>
            <person name="Parker T."/>
            <person name="Sizemore C."/>
            <person name="Tallon L.J."/>
            <person name="Sadzewicz L.K."/>
            <person name="Sengamalay N."/>
            <person name="Fraser C.M."/>
            <person name="Hine E."/>
            <person name="Shefchek K.A."/>
            <person name="Das S.P."/>
            <person name="Tettelin H."/>
        </authorList>
    </citation>
    <scope>NUCLEOTIDE SEQUENCE [LARGE SCALE GENOMIC DNA]</scope>
    <source>
        <strain evidence="3 4">Harvey</strain>
    </source>
</reference>
<keyword evidence="2" id="KW-0812">Transmembrane</keyword>
<organism evidence="3 4">
    <name type="scientific">Mycobacterium ulcerans str. Harvey</name>
    <dbReference type="NCBI Taxonomy" id="1299332"/>
    <lineage>
        <taxon>Bacteria</taxon>
        <taxon>Bacillati</taxon>
        <taxon>Actinomycetota</taxon>
        <taxon>Actinomycetes</taxon>
        <taxon>Mycobacteriales</taxon>
        <taxon>Mycobacteriaceae</taxon>
        <taxon>Mycobacterium</taxon>
        <taxon>Mycobacterium ulcerans group</taxon>
    </lineage>
</organism>
<evidence type="ECO:0000313" key="4">
    <source>
        <dbReference type="Proteomes" id="UP000020681"/>
    </source>
</evidence>